<dbReference type="InterPro" id="IPR020846">
    <property type="entry name" value="MFS_dom"/>
</dbReference>
<proteinExistence type="predicted"/>
<sequence length="508" mass="55296">MKSEESVPDPSDRARSSTETGHCGSVQEDAEKECSPKAVQSLYCILSEKEKIFTICVCSLVTFLGPVAGSMYLPAIGSLASDLHVSTAKIYLTLTTYKIFQAVTPLLTAGLSDQTGRRPILLSCLFVFICTGIGLASQTNYAAVLVLRCVQGIVAGTSTIVAFASITDLVTRGERGKYIFYSSIGMTIGPSIGPTLGGLVTQYLGWRSVFWFMSITAGVLLLIILSVLRETCRAVVGNGSLPPQPWNKCALQLVNPSRHEPEPKTRIIFRKRLGVLGTLKILHDRHVALLVLCSATCFCTSTAIFNGLAYLLEQKYHLEPLYVGLCYLPFTLGSCTTRWTAGTLADRLFKYYARQVGEDIQPNRQCPTQIQRIPLEKARLVLALPFVYFYTLCIIAFGWVMNYNVHLAGPLVLLFFCGNASSGVNNTLSMLVADLNVTRPASARAVMSMVNWLASAGASAAIIPLINAIGMGWLGVLLGGMMILVSPALWALYFWGKGWRDRKASAVE</sequence>
<feature type="transmembrane region" description="Helical" evidence="7">
    <location>
        <begin position="321"/>
        <end position="341"/>
    </location>
</feature>
<dbReference type="STRING" id="1316194.A0A1Q5TDZ0"/>
<feature type="domain" description="Major facilitator superfamily (MFS) profile" evidence="8">
    <location>
        <begin position="54"/>
        <end position="497"/>
    </location>
</feature>
<feature type="transmembrane region" description="Helical" evidence="7">
    <location>
        <begin position="120"/>
        <end position="139"/>
    </location>
</feature>
<name>A0A1Q5TDZ0_9EURO</name>
<feature type="transmembrane region" description="Helical" evidence="7">
    <location>
        <begin position="287"/>
        <end position="309"/>
    </location>
</feature>
<feature type="compositionally biased region" description="Basic and acidic residues" evidence="6">
    <location>
        <begin position="1"/>
        <end position="16"/>
    </location>
</feature>
<evidence type="ECO:0000256" key="5">
    <source>
        <dbReference type="ARBA" id="ARBA00023136"/>
    </source>
</evidence>
<reference evidence="9 10" key="1">
    <citation type="submission" date="2016-10" db="EMBL/GenBank/DDBJ databases">
        <title>Genome sequence of the ascomycete fungus Penicillium subrubescens.</title>
        <authorList>
            <person name="De Vries R.P."/>
            <person name="Peng M."/>
            <person name="Dilokpimol A."/>
            <person name="Hilden K."/>
            <person name="Makela M.R."/>
            <person name="Grigoriev I."/>
            <person name="Riley R."/>
            <person name="Granchi Z."/>
        </authorList>
    </citation>
    <scope>NUCLEOTIDE SEQUENCE [LARGE SCALE GENOMIC DNA]</scope>
    <source>
        <strain evidence="9 10">CBS 132785</strain>
    </source>
</reference>
<dbReference type="PANTHER" id="PTHR23502">
    <property type="entry name" value="MAJOR FACILITATOR SUPERFAMILY"/>
    <property type="match status" value="1"/>
</dbReference>
<dbReference type="PROSITE" id="PS50850">
    <property type="entry name" value="MFS"/>
    <property type="match status" value="1"/>
</dbReference>
<dbReference type="Gene3D" id="1.20.1250.20">
    <property type="entry name" value="MFS general substrate transporter like domains"/>
    <property type="match status" value="1"/>
</dbReference>
<comment type="caution">
    <text evidence="9">The sequence shown here is derived from an EMBL/GenBank/DDBJ whole genome shotgun (WGS) entry which is preliminary data.</text>
</comment>
<feature type="transmembrane region" description="Helical" evidence="7">
    <location>
        <begin position="472"/>
        <end position="495"/>
    </location>
</feature>
<evidence type="ECO:0000256" key="6">
    <source>
        <dbReference type="SAM" id="MobiDB-lite"/>
    </source>
</evidence>
<dbReference type="Pfam" id="PF07690">
    <property type="entry name" value="MFS_1"/>
    <property type="match status" value="1"/>
</dbReference>
<feature type="region of interest" description="Disordered" evidence="6">
    <location>
        <begin position="1"/>
        <end position="26"/>
    </location>
</feature>
<keyword evidence="3 7" id="KW-0812">Transmembrane</keyword>
<feature type="transmembrane region" description="Helical" evidence="7">
    <location>
        <begin position="88"/>
        <end position="108"/>
    </location>
</feature>
<evidence type="ECO:0000313" key="9">
    <source>
        <dbReference type="EMBL" id="OKO98446.1"/>
    </source>
</evidence>
<dbReference type="EMBL" id="MNBE01000672">
    <property type="protein sequence ID" value="OKO98446.1"/>
    <property type="molecule type" value="Genomic_DNA"/>
</dbReference>
<dbReference type="AlphaFoldDB" id="A0A1Q5TDZ0"/>
<dbReference type="GO" id="GO:0022857">
    <property type="term" value="F:transmembrane transporter activity"/>
    <property type="evidence" value="ECO:0007669"/>
    <property type="project" value="InterPro"/>
</dbReference>
<feature type="transmembrane region" description="Helical" evidence="7">
    <location>
        <begin position="445"/>
        <end position="466"/>
    </location>
</feature>
<feature type="transmembrane region" description="Helical" evidence="7">
    <location>
        <begin position="178"/>
        <end position="197"/>
    </location>
</feature>
<evidence type="ECO:0000256" key="1">
    <source>
        <dbReference type="ARBA" id="ARBA00004141"/>
    </source>
</evidence>
<feature type="transmembrane region" description="Helical" evidence="7">
    <location>
        <begin position="380"/>
        <end position="401"/>
    </location>
</feature>
<dbReference type="SUPFAM" id="SSF103473">
    <property type="entry name" value="MFS general substrate transporter"/>
    <property type="match status" value="1"/>
</dbReference>
<dbReference type="GO" id="GO:0005886">
    <property type="term" value="C:plasma membrane"/>
    <property type="evidence" value="ECO:0007669"/>
    <property type="project" value="TreeGrafter"/>
</dbReference>
<dbReference type="OrthoDB" id="2441642at2759"/>
<keyword evidence="5 7" id="KW-0472">Membrane</keyword>
<evidence type="ECO:0000256" key="2">
    <source>
        <dbReference type="ARBA" id="ARBA00022448"/>
    </source>
</evidence>
<evidence type="ECO:0000313" key="10">
    <source>
        <dbReference type="Proteomes" id="UP000186955"/>
    </source>
</evidence>
<feature type="transmembrane region" description="Helical" evidence="7">
    <location>
        <begin position="145"/>
        <end position="166"/>
    </location>
</feature>
<dbReference type="Proteomes" id="UP000186955">
    <property type="component" value="Unassembled WGS sequence"/>
</dbReference>
<keyword evidence="10" id="KW-1185">Reference proteome</keyword>
<feature type="transmembrane region" description="Helical" evidence="7">
    <location>
        <begin position="209"/>
        <end position="228"/>
    </location>
</feature>
<dbReference type="InterPro" id="IPR036259">
    <property type="entry name" value="MFS_trans_sf"/>
</dbReference>
<dbReference type="InterPro" id="IPR011701">
    <property type="entry name" value="MFS"/>
</dbReference>
<comment type="subcellular location">
    <subcellularLocation>
        <location evidence="1">Membrane</location>
        <topology evidence="1">Multi-pass membrane protein</topology>
    </subcellularLocation>
</comment>
<keyword evidence="2" id="KW-0813">Transport</keyword>
<evidence type="ECO:0000256" key="4">
    <source>
        <dbReference type="ARBA" id="ARBA00022989"/>
    </source>
</evidence>
<feature type="transmembrane region" description="Helical" evidence="7">
    <location>
        <begin position="407"/>
        <end position="433"/>
    </location>
</feature>
<protein>
    <submittedName>
        <fullName evidence="9">Quinidine resistance protein 1</fullName>
    </submittedName>
</protein>
<evidence type="ECO:0000259" key="8">
    <source>
        <dbReference type="PROSITE" id="PS50850"/>
    </source>
</evidence>
<feature type="transmembrane region" description="Helical" evidence="7">
    <location>
        <begin position="52"/>
        <end position="76"/>
    </location>
</feature>
<evidence type="ECO:0000256" key="3">
    <source>
        <dbReference type="ARBA" id="ARBA00022692"/>
    </source>
</evidence>
<accession>A0A1Q5TDZ0</accession>
<gene>
    <name evidence="9" type="ORF">PENSUB_9122</name>
</gene>
<dbReference type="PANTHER" id="PTHR23502:SF51">
    <property type="entry name" value="QUINIDINE RESISTANCE PROTEIN 1-RELATED"/>
    <property type="match status" value="1"/>
</dbReference>
<organism evidence="9 10">
    <name type="scientific">Penicillium subrubescens</name>
    <dbReference type="NCBI Taxonomy" id="1316194"/>
    <lineage>
        <taxon>Eukaryota</taxon>
        <taxon>Fungi</taxon>
        <taxon>Dikarya</taxon>
        <taxon>Ascomycota</taxon>
        <taxon>Pezizomycotina</taxon>
        <taxon>Eurotiomycetes</taxon>
        <taxon>Eurotiomycetidae</taxon>
        <taxon>Eurotiales</taxon>
        <taxon>Aspergillaceae</taxon>
        <taxon>Penicillium</taxon>
    </lineage>
</organism>
<evidence type="ECO:0000256" key="7">
    <source>
        <dbReference type="SAM" id="Phobius"/>
    </source>
</evidence>
<keyword evidence="4 7" id="KW-1133">Transmembrane helix</keyword>